<dbReference type="Pfam" id="PF00010">
    <property type="entry name" value="HLH"/>
    <property type="match status" value="1"/>
</dbReference>
<feature type="region of interest" description="Disordered" evidence="2">
    <location>
        <begin position="1046"/>
        <end position="1079"/>
    </location>
</feature>
<dbReference type="STRING" id="8355.A0A1L8H5L1"/>
<feature type="region of interest" description="Disordered" evidence="2">
    <location>
        <begin position="641"/>
        <end position="663"/>
    </location>
</feature>
<dbReference type="OrthoDB" id="690068at2759"/>
<dbReference type="GO" id="GO:0001228">
    <property type="term" value="F:DNA-binding transcription activator activity, RNA polymerase II-specific"/>
    <property type="evidence" value="ECO:0000318"/>
    <property type="project" value="GO_Central"/>
</dbReference>
<feature type="region of interest" description="Disordered" evidence="2">
    <location>
        <begin position="1586"/>
        <end position="1614"/>
    </location>
</feature>
<feature type="compositionally biased region" description="Low complexity" evidence="2">
    <location>
        <begin position="1501"/>
        <end position="1517"/>
    </location>
</feature>
<feature type="compositionally biased region" description="Basic and acidic residues" evidence="2">
    <location>
        <begin position="1290"/>
        <end position="1307"/>
    </location>
</feature>
<feature type="compositionally biased region" description="Polar residues" evidence="2">
    <location>
        <begin position="746"/>
        <end position="762"/>
    </location>
</feature>
<dbReference type="OMA" id="RESGHYI"/>
<evidence type="ECO:0000313" key="3">
    <source>
        <dbReference type="Proteomes" id="UP000186698"/>
    </source>
</evidence>
<dbReference type="InterPro" id="IPR053252">
    <property type="entry name" value="EMT_regulator"/>
</dbReference>
<reference evidence="3" key="1">
    <citation type="submission" date="2024-06" db="UniProtKB">
        <authorList>
            <consortium name="RefSeq"/>
        </authorList>
    </citation>
    <scope>NUCLEOTIDE SEQUENCE [LARGE SCALE GENOMIC DNA]</scope>
    <source>
        <strain evidence="3">J_2021</strain>
    </source>
</reference>
<evidence type="ECO:0000313" key="4">
    <source>
        <dbReference type="RefSeq" id="XP_041439442.1"/>
    </source>
</evidence>
<feature type="region of interest" description="Disordered" evidence="2">
    <location>
        <begin position="1"/>
        <end position="41"/>
    </location>
</feature>
<dbReference type="GO" id="GO:0010719">
    <property type="term" value="P:negative regulation of epithelial to mesenchymal transition"/>
    <property type="evidence" value="ECO:0000318"/>
    <property type="project" value="GO_Central"/>
</dbReference>
<organism evidence="3 4">
    <name type="scientific">Xenopus laevis</name>
    <name type="common">African clawed frog</name>
    <dbReference type="NCBI Taxonomy" id="8355"/>
    <lineage>
        <taxon>Eukaryota</taxon>
        <taxon>Metazoa</taxon>
        <taxon>Chordata</taxon>
        <taxon>Craniata</taxon>
        <taxon>Vertebrata</taxon>
        <taxon>Euteleostomi</taxon>
        <taxon>Amphibia</taxon>
        <taxon>Batrachia</taxon>
        <taxon>Anura</taxon>
        <taxon>Pipoidea</taxon>
        <taxon>Pipidae</taxon>
        <taxon>Xenopodinae</taxon>
        <taxon>Xenopus</taxon>
        <taxon>Xenopus</taxon>
    </lineage>
</organism>
<keyword evidence="1" id="KW-0175">Coiled coil</keyword>
<proteinExistence type="predicted"/>
<dbReference type="SMART" id="SM00353">
    <property type="entry name" value="HLH"/>
    <property type="match status" value="1"/>
</dbReference>
<dbReference type="InterPro" id="IPR036638">
    <property type="entry name" value="HLH_DNA-bd_sf"/>
</dbReference>
<dbReference type="Proteomes" id="UP000186698">
    <property type="component" value="Chromosome 2S"/>
</dbReference>
<feature type="region of interest" description="Disordered" evidence="2">
    <location>
        <begin position="1841"/>
        <end position="1881"/>
    </location>
</feature>
<dbReference type="InterPro" id="IPR011598">
    <property type="entry name" value="bHLH_dom"/>
</dbReference>
<dbReference type="GO" id="GO:0000977">
    <property type="term" value="F:RNA polymerase II transcription regulatory region sequence-specific DNA binding"/>
    <property type="evidence" value="ECO:0000318"/>
    <property type="project" value="GO_Central"/>
</dbReference>
<dbReference type="PROSITE" id="PS50888">
    <property type="entry name" value="BHLH"/>
    <property type="match status" value="1"/>
</dbReference>
<feature type="compositionally biased region" description="Polar residues" evidence="2">
    <location>
        <begin position="13"/>
        <end position="22"/>
    </location>
</feature>
<feature type="region of interest" description="Disordered" evidence="2">
    <location>
        <begin position="1692"/>
        <end position="1721"/>
    </location>
</feature>
<dbReference type="Gene3D" id="4.10.280.10">
    <property type="entry name" value="Helix-loop-helix DNA-binding domain"/>
    <property type="match status" value="1"/>
</dbReference>
<dbReference type="CDD" id="cd18910">
    <property type="entry name" value="bHLHzip_USF3"/>
    <property type="match status" value="1"/>
</dbReference>
<feature type="compositionally biased region" description="Polar residues" evidence="2">
    <location>
        <begin position="1860"/>
        <end position="1873"/>
    </location>
</feature>
<accession>A0A1L8H5L1</accession>
<keyword evidence="3" id="KW-1185">Reference proteome</keyword>
<feature type="coiled-coil region" evidence="1">
    <location>
        <begin position="70"/>
        <end position="120"/>
    </location>
</feature>
<name>A0A1L8H5L1_XENLA</name>
<dbReference type="SUPFAM" id="SSF47459">
    <property type="entry name" value="HLH, helix-loop-helix DNA-binding domain"/>
    <property type="match status" value="1"/>
</dbReference>
<feature type="region of interest" description="Disordered" evidence="2">
    <location>
        <begin position="746"/>
        <end position="783"/>
    </location>
</feature>
<feature type="region of interest" description="Disordered" evidence="2">
    <location>
        <begin position="1242"/>
        <end position="1317"/>
    </location>
</feature>
<dbReference type="FunFam" id="4.10.280.10:FF:000051">
    <property type="entry name" value="Basic helix-loop-helix domain-containing protein KIAA2018"/>
    <property type="match status" value="1"/>
</dbReference>
<dbReference type="GeneID" id="108709284"/>
<dbReference type="CTD" id="108709284"/>
<dbReference type="GO" id="GO:0045944">
    <property type="term" value="P:positive regulation of transcription by RNA polymerase II"/>
    <property type="evidence" value="ECO:0000318"/>
    <property type="project" value="GO_Central"/>
</dbReference>
<feature type="region of interest" description="Disordered" evidence="2">
    <location>
        <begin position="1112"/>
        <end position="1134"/>
    </location>
</feature>
<feature type="region of interest" description="Disordered" evidence="2">
    <location>
        <begin position="1421"/>
        <end position="1572"/>
    </location>
</feature>
<feature type="compositionally biased region" description="Polar residues" evidence="2">
    <location>
        <begin position="1474"/>
        <end position="1486"/>
    </location>
</feature>
<feature type="compositionally biased region" description="Low complexity" evidence="2">
    <location>
        <begin position="1841"/>
        <end position="1854"/>
    </location>
</feature>
<feature type="compositionally biased region" description="Low complexity" evidence="2">
    <location>
        <begin position="1452"/>
        <end position="1469"/>
    </location>
</feature>
<feature type="compositionally biased region" description="Low complexity" evidence="2">
    <location>
        <begin position="2165"/>
        <end position="2182"/>
    </location>
</feature>
<sequence length="2199" mass="236884">MAFPPGILYTSMPEMTQNNSPPKTKHRKKNRESHNEVERHRKKKINSGINRIGDLIPCSPALKQSKNMILEEAFKYITELKRQNDELLLNGGDKEQAIEIRKLRKELAEILRENAHYIELLKSNDICLYDDPTLHWKGSHKNLKASLVVPADQVQKPLCLSGNQLNSNNSTAAVHGITFNVGNNLQKQTANVVPVQRTCNIVTPITISGMSLLESKAWQQSAASITSSNQQAPLCLPLTTPAPITVSITSTVERSVLVPISSACHPLLNSSASQIQCSSTQTSLLGENRMQGNEGTTHPDNLPKVSPSISSSLPSNLSSLVPEVPLVSVSGTSLQESVNLLQGQLQGSASCAVNDVIQDIFPNITADSSLHIANSSREVVTAAVEIATGSTVCTSSATPLENSWSLSALPTQDLRSIGSLARVPSHGNTQTTWTTLQIARSTIQPLSQAPPSGVPMLLTEKRLCPKEVIANRPTPCINLNSLASDTGKPVEQVMVKMSSCQPVHVQSLISQPQAATNILPLNQPVQVIQVAQPVTPAVNPAPANQNIIFFQPPAPAPCTPVIRAEAPKPTIGQQIVIIQAAPNQNPLPLMQTQATPPVVVPLNPANPAICPSNTVQSTAPPQTFGGKHLVHILPRPATLVAPSTTQSVPTSTASSNQQPPTISLNGQLFALQPVTPSAGTSSQTHMQIIQPTTNEDPNTNVALNTFGALANLSQSISQIAGQSCLQFSVNPSAASVSSANIPLNSVSTSGASTTAESPSITSPPAKAACAKHPGGSPTTKAKKAIKKISVKKSASTRKDNISSNKLNKSESLCVESSKLPCTGEFQKHQENACAVTSAQVNSNVSDISLPKGGNPERVQESITLAVLNSGMEERLLPESGESCPSELSSTSDHGSGANACIIQIPDSSSESLNISAGPTCQQPMHDTTVGVCTSQAGVSAAGPSQVLTGSDSCASEINTAALTATDLLEAQILLGDRKGKSLPLVVSTKEMVGDELIYKREKSKESVSSEQVKEDVSLLPIAAVSVSPNKSGTTEQEMGVCSSVVNSRQTDSPMSTSSSSSRNFSVASMLPDTSREDVTSNAAPVPEYTGCPFAEQSDIVAVAARAIFEQENLAKGRPRPQPETPAPVSSNSDAALLMPDCRNHYKPLTEKQSFIQLPAKSTSFTPLDTNPIPTADPMEEKNNCPVGINTTNLSLNIPLSQSQNVTSLSIKNLIQHGGTTHSIVNFANASQTLEQVLPLPTPSKPVLPSGNYESQAHRSSALSEYSQEQLHSVRSTVMQVTHTTESLLKQSEEHRKDSNKRSAHEDDLLSTAKRPKQCQAPLRLERIQAPDGLREQNEIMVSRMPSNTSSSVSGGNTVHEAGLVPLFSSSNSFVRQSDLRCSSQTSVSEHQHGQMVSQHLIQQHTPNHQGPLHHSSVPYLKQQQQAGHLREQHHLYQQQHHGAHAESAVHAQSRSVQQQRLIQQDVQMQKKQAPVQNSQPTRMSLQHKQHLSEQNCPKGAQTHQSHHQPIQQQMQPHFGPSQADKTCENTASNRSHRGTHPQSHVSQDILHQHQQDVGSRTQGPPVSSEHLPGHNQVQRLMTSRSLEQQLVSQPSIISRPTNMTCTPHRQERNRVSSYSAEALIGKSTSNSEQRMGLSIQGSRFSEQLEMRKYLDISRNKGLEVHNIQGQLSIEHSLNTDAQCLPDCQSFKAGGSSQQQRGSFDAQTLRPNDTNSGPSMRGVQSQAYRITQNPNLSMDQQKHLSYQPAPEVPLSNTLPIRDSQNSCHQSFMQSLLTPHIEQVGVGQRLISSNQRHSQYNAAPGGVEYSCPASRDSVHLRRDGNGQNRESCDLAIAQVTSRSHSLSIPFSSSTSSVEIPGRSSSSPNASMQKSNAMRPHEAQGAKNHLNIQVSINMHGVVHPTIPQQSVSHSNLDQRQNVRQLNPPITQHSRHLMPDNADSKGRQPERNRHGNQRQSNMFEHALPHLPLTGPSSMIIGRQQPVNDKRPGIVRFMADNAQISSDNPAPDQHSLTQNFGFPFIPEGTMNPPINANSSFIPPVTQAAATRTPAVITVDPQNPLPSFYPPYSPAHPSLSNDITIPYFPNQMFPNPGTEKTNSTGLNNRFGTILSPPRPVGFSQATFPLLPDMPPMHMANPSHLSNFNLMSLFPEIATALPTDGSAMSPLLSISHSSGSDSSKQSSNRPAHNISHILGHDSSSAV</sequence>
<feature type="region of interest" description="Disordered" evidence="2">
    <location>
        <begin position="2165"/>
        <end position="2199"/>
    </location>
</feature>
<feature type="compositionally biased region" description="Low complexity" evidence="2">
    <location>
        <begin position="1052"/>
        <end position="1068"/>
    </location>
</feature>
<dbReference type="RefSeq" id="XP_041439442.1">
    <property type="nucleotide sequence ID" value="XM_041583508.1"/>
</dbReference>
<dbReference type="PANTHER" id="PTHR46970:SF1">
    <property type="entry name" value="BASIC HELIX-LOOP-HELIX DOMAIN-CONTAINING PROTEIN USF3"/>
    <property type="match status" value="1"/>
</dbReference>
<feature type="compositionally biased region" description="Polar residues" evidence="2">
    <location>
        <begin position="288"/>
        <end position="299"/>
    </location>
</feature>
<protein>
    <submittedName>
        <fullName evidence="4">Basic helix-loop-helix domain-containing protein USF3 isoform X1</fullName>
    </submittedName>
</protein>
<feature type="compositionally biased region" description="Polar residues" evidence="2">
    <location>
        <begin position="1555"/>
        <end position="1565"/>
    </location>
</feature>
<evidence type="ECO:0000256" key="1">
    <source>
        <dbReference type="SAM" id="Coils"/>
    </source>
</evidence>
<dbReference type="InterPro" id="IPR048064">
    <property type="entry name" value="USF3_bHLH"/>
</dbReference>
<feature type="region of interest" description="Disordered" evidence="2">
    <location>
        <begin position="1923"/>
        <end position="1953"/>
    </location>
</feature>
<feature type="region of interest" description="Disordered" evidence="2">
    <location>
        <begin position="288"/>
        <end position="310"/>
    </location>
</feature>
<feature type="compositionally biased region" description="Polar residues" evidence="2">
    <location>
        <begin position="1251"/>
        <end position="1289"/>
    </location>
</feature>
<dbReference type="GO" id="GO:0046983">
    <property type="term" value="F:protein dimerization activity"/>
    <property type="evidence" value="ECO:0007669"/>
    <property type="project" value="InterPro"/>
</dbReference>
<feature type="compositionally biased region" description="Basic and acidic residues" evidence="2">
    <location>
        <begin position="1938"/>
        <end position="1949"/>
    </location>
</feature>
<dbReference type="PaxDb" id="8355-A0A1L8H5L1"/>
<feature type="compositionally biased region" description="Polar residues" evidence="2">
    <location>
        <begin position="1586"/>
        <end position="1607"/>
    </location>
</feature>
<reference evidence="4" key="2">
    <citation type="submission" date="2025-08" db="UniProtKB">
        <authorList>
            <consortium name="RefSeq"/>
        </authorList>
    </citation>
    <scope>IDENTIFICATION</scope>
    <source>
        <strain evidence="4">J_2021</strain>
        <tissue evidence="4">Erythrocytes</tissue>
    </source>
</reference>
<feature type="compositionally biased region" description="Polar residues" evidence="2">
    <location>
        <begin position="1694"/>
        <end position="1721"/>
    </location>
</feature>
<gene>
    <name evidence="4" type="primary">usf3.S</name>
</gene>
<feature type="region of interest" description="Disordered" evidence="2">
    <location>
        <begin position="876"/>
        <end position="895"/>
    </location>
</feature>
<evidence type="ECO:0000256" key="2">
    <source>
        <dbReference type="SAM" id="MobiDB-lite"/>
    </source>
</evidence>
<dbReference type="PANTHER" id="PTHR46970">
    <property type="entry name" value="BASIC HELIX-LOOP-HELIX DOMAIN-CONTAINING PROTEIN USF3"/>
    <property type="match status" value="1"/>
</dbReference>